<name>A0A645JS94_9ZZZZ</name>
<feature type="domain" description="HTH cro/C1-type" evidence="2">
    <location>
        <begin position="7"/>
        <end position="62"/>
    </location>
</feature>
<evidence type="ECO:0000259" key="2">
    <source>
        <dbReference type="PROSITE" id="PS50943"/>
    </source>
</evidence>
<dbReference type="EMBL" id="VSSQ01140027">
    <property type="protein sequence ID" value="MPN62263.1"/>
    <property type="molecule type" value="Genomic_DNA"/>
</dbReference>
<evidence type="ECO:0000313" key="3">
    <source>
        <dbReference type="EMBL" id="MPN62263.1"/>
    </source>
</evidence>
<protein>
    <recommendedName>
        <fullName evidence="2">HTH cro/C1-type domain-containing protein</fullName>
    </recommendedName>
</protein>
<accession>A0A645JS94</accession>
<dbReference type="Pfam" id="PF13560">
    <property type="entry name" value="HTH_31"/>
    <property type="match status" value="1"/>
</dbReference>
<keyword evidence="1" id="KW-0238">DNA-binding</keyword>
<dbReference type="GO" id="GO:0003677">
    <property type="term" value="F:DNA binding"/>
    <property type="evidence" value="ECO:0007669"/>
    <property type="project" value="UniProtKB-KW"/>
</dbReference>
<dbReference type="Gene3D" id="1.10.260.40">
    <property type="entry name" value="lambda repressor-like DNA-binding domains"/>
    <property type="match status" value="1"/>
</dbReference>
<organism evidence="3">
    <name type="scientific">bioreactor metagenome</name>
    <dbReference type="NCBI Taxonomy" id="1076179"/>
    <lineage>
        <taxon>unclassified sequences</taxon>
        <taxon>metagenomes</taxon>
        <taxon>ecological metagenomes</taxon>
    </lineage>
</organism>
<dbReference type="PANTHER" id="PTHR46558:SF13">
    <property type="entry name" value="HTH-TYPE TRANSCRIPTIONAL REGULATOR IMMR"/>
    <property type="match status" value="1"/>
</dbReference>
<dbReference type="CDD" id="cd00093">
    <property type="entry name" value="HTH_XRE"/>
    <property type="match status" value="1"/>
</dbReference>
<gene>
    <name evidence="3" type="ORF">SDC9_210010</name>
</gene>
<dbReference type="SUPFAM" id="SSF47413">
    <property type="entry name" value="lambda repressor-like DNA-binding domains"/>
    <property type="match status" value="1"/>
</dbReference>
<proteinExistence type="predicted"/>
<dbReference type="SMART" id="SM00530">
    <property type="entry name" value="HTH_XRE"/>
    <property type="match status" value="1"/>
</dbReference>
<reference evidence="3" key="1">
    <citation type="submission" date="2019-08" db="EMBL/GenBank/DDBJ databases">
        <authorList>
            <person name="Kucharzyk K."/>
            <person name="Murdoch R.W."/>
            <person name="Higgins S."/>
            <person name="Loffler F."/>
        </authorList>
    </citation>
    <scope>NUCLEOTIDE SEQUENCE</scope>
</reference>
<dbReference type="AlphaFoldDB" id="A0A645JS94"/>
<sequence>MRFGEKLRTLRQSKRLTQAELAASLRLTSRTLINYEQGKCLPKQTEVLARIATLFDVTVDYLMNDDDVYVKEAREKGGPKAAGEVRKLLDDVSGLFAGGRLSDEDRDYAMRAINELYWESREKAPKLTLPEKAPVEGV</sequence>
<dbReference type="InterPro" id="IPR001387">
    <property type="entry name" value="Cro/C1-type_HTH"/>
</dbReference>
<dbReference type="InterPro" id="IPR010982">
    <property type="entry name" value="Lambda_DNA-bd_dom_sf"/>
</dbReference>
<dbReference type="PANTHER" id="PTHR46558">
    <property type="entry name" value="TRACRIPTIONAL REGULATORY PROTEIN-RELATED-RELATED"/>
    <property type="match status" value="1"/>
</dbReference>
<comment type="caution">
    <text evidence="3">The sequence shown here is derived from an EMBL/GenBank/DDBJ whole genome shotgun (WGS) entry which is preliminary data.</text>
</comment>
<evidence type="ECO:0000256" key="1">
    <source>
        <dbReference type="ARBA" id="ARBA00023125"/>
    </source>
</evidence>
<dbReference type="PROSITE" id="PS50943">
    <property type="entry name" value="HTH_CROC1"/>
    <property type="match status" value="1"/>
</dbReference>